<dbReference type="InterPro" id="IPR008727">
    <property type="entry name" value="PAAR_motif"/>
</dbReference>
<name>A0A5Q0BKL6_9GAMM</name>
<dbReference type="AlphaFoldDB" id="A0A5Q0BKL6"/>
<dbReference type="OrthoDB" id="8165654at2"/>
<dbReference type="RefSeq" id="WP_153248757.1">
    <property type="nucleotide sequence ID" value="NZ_CP044205.1"/>
</dbReference>
<dbReference type="Pfam" id="PF05488">
    <property type="entry name" value="PAAR_motif"/>
    <property type="match status" value="1"/>
</dbReference>
<dbReference type="Proteomes" id="UP000325755">
    <property type="component" value="Chromosome"/>
</dbReference>
<evidence type="ECO:0000313" key="1">
    <source>
        <dbReference type="EMBL" id="QFY42761.1"/>
    </source>
</evidence>
<keyword evidence="2" id="KW-1185">Reference proteome</keyword>
<proteinExistence type="predicted"/>
<organism evidence="1 2">
    <name type="scientific">Candidatus Methylospira mobilis</name>
    <dbReference type="NCBI Taxonomy" id="1808979"/>
    <lineage>
        <taxon>Bacteria</taxon>
        <taxon>Pseudomonadati</taxon>
        <taxon>Pseudomonadota</taxon>
        <taxon>Gammaproteobacteria</taxon>
        <taxon>Methylococcales</taxon>
        <taxon>Methylococcaceae</taxon>
        <taxon>Candidatus Methylospira</taxon>
    </lineage>
</organism>
<accession>A0A5Q0BKL6</accession>
<dbReference type="EMBL" id="CP044205">
    <property type="protein sequence ID" value="QFY42761.1"/>
    <property type="molecule type" value="Genomic_DNA"/>
</dbReference>
<dbReference type="InParanoid" id="A0A5Q0BKL6"/>
<reference evidence="1 2" key="1">
    <citation type="submission" date="2019-09" db="EMBL/GenBank/DDBJ databases">
        <title>Ecophysiology of the spiral-shaped methanotroph Methylospira mobilis as revealed by the complete genome sequence.</title>
        <authorList>
            <person name="Oshkin I.Y."/>
            <person name="Dedysh S.N."/>
            <person name="Miroshnikov K."/>
            <person name="Danilova O.V."/>
            <person name="Hakobyan A."/>
            <person name="Liesack W."/>
        </authorList>
    </citation>
    <scope>NUCLEOTIDE SEQUENCE [LARGE SCALE GENOMIC DNA]</scope>
    <source>
        <strain evidence="1 2">Shm1</strain>
    </source>
</reference>
<dbReference type="KEGG" id="mmob:F6R98_09105"/>
<dbReference type="Gene3D" id="2.60.200.60">
    <property type="match status" value="1"/>
</dbReference>
<evidence type="ECO:0000313" key="2">
    <source>
        <dbReference type="Proteomes" id="UP000325755"/>
    </source>
</evidence>
<sequence>MAGIARVNVDSAGGVITGALAPKVRVNGAPIAVVGATVAPHGQYQHAAPVMVQGSSKVRAGGLPVCRAGDAASCGHAASGSDTVSAA</sequence>
<protein>
    <submittedName>
        <fullName evidence="1">PAAR domain-containing protein</fullName>
    </submittedName>
</protein>
<gene>
    <name evidence="1" type="ORF">F6R98_09105</name>
</gene>